<accession>A0ABP0N9M9</accession>
<feature type="non-terminal residue" evidence="2">
    <location>
        <position position="52"/>
    </location>
</feature>
<evidence type="ECO:0000313" key="2">
    <source>
        <dbReference type="EMBL" id="CAK9060505.1"/>
    </source>
</evidence>
<gene>
    <name evidence="2" type="ORF">SCF082_LOCUS31861</name>
</gene>
<reference evidence="2 3" key="1">
    <citation type="submission" date="2024-02" db="EMBL/GenBank/DDBJ databases">
        <authorList>
            <person name="Chen Y."/>
            <person name="Shah S."/>
            <person name="Dougan E. K."/>
            <person name="Thang M."/>
            <person name="Chan C."/>
        </authorList>
    </citation>
    <scope>NUCLEOTIDE SEQUENCE [LARGE SCALE GENOMIC DNA]</scope>
</reference>
<dbReference type="Proteomes" id="UP001642464">
    <property type="component" value="Unassembled WGS sequence"/>
</dbReference>
<comment type="caution">
    <text evidence="2">The sequence shown here is derived from an EMBL/GenBank/DDBJ whole genome shotgun (WGS) entry which is preliminary data.</text>
</comment>
<feature type="compositionally biased region" description="Basic and acidic residues" evidence="1">
    <location>
        <begin position="1"/>
        <end position="15"/>
    </location>
</feature>
<sequence>HSSSDMEKFTPKLGEEAPIAPRAARAVREPPSRDEPTRRRVARASELRSEGA</sequence>
<organism evidence="2 3">
    <name type="scientific">Durusdinium trenchii</name>
    <dbReference type="NCBI Taxonomy" id="1381693"/>
    <lineage>
        <taxon>Eukaryota</taxon>
        <taxon>Sar</taxon>
        <taxon>Alveolata</taxon>
        <taxon>Dinophyceae</taxon>
        <taxon>Suessiales</taxon>
        <taxon>Symbiodiniaceae</taxon>
        <taxon>Durusdinium</taxon>
    </lineage>
</organism>
<feature type="non-terminal residue" evidence="2">
    <location>
        <position position="1"/>
    </location>
</feature>
<feature type="region of interest" description="Disordered" evidence="1">
    <location>
        <begin position="1"/>
        <end position="52"/>
    </location>
</feature>
<evidence type="ECO:0008006" key="4">
    <source>
        <dbReference type="Google" id="ProtNLM"/>
    </source>
</evidence>
<evidence type="ECO:0000256" key="1">
    <source>
        <dbReference type="SAM" id="MobiDB-lite"/>
    </source>
</evidence>
<keyword evidence="3" id="KW-1185">Reference proteome</keyword>
<dbReference type="EMBL" id="CAXAMM010027280">
    <property type="protein sequence ID" value="CAK9060505.1"/>
    <property type="molecule type" value="Genomic_DNA"/>
</dbReference>
<feature type="compositionally biased region" description="Basic and acidic residues" evidence="1">
    <location>
        <begin position="26"/>
        <end position="52"/>
    </location>
</feature>
<evidence type="ECO:0000313" key="3">
    <source>
        <dbReference type="Proteomes" id="UP001642464"/>
    </source>
</evidence>
<name>A0ABP0N9M9_9DINO</name>
<protein>
    <recommendedName>
        <fullName evidence="4">16S rRNA (Cytosine(1402)-N(4))-methyltransferase</fullName>
    </recommendedName>
</protein>
<proteinExistence type="predicted"/>